<gene>
    <name evidence="1" type="ORF">S12H4_47017</name>
</gene>
<evidence type="ECO:0000313" key="1">
    <source>
        <dbReference type="EMBL" id="GAJ07158.1"/>
    </source>
</evidence>
<protein>
    <submittedName>
        <fullName evidence="1">Uncharacterized protein</fullName>
    </submittedName>
</protein>
<proteinExistence type="predicted"/>
<dbReference type="AlphaFoldDB" id="X1TPA7"/>
<comment type="caution">
    <text evidence="1">The sequence shown here is derived from an EMBL/GenBank/DDBJ whole genome shotgun (WGS) entry which is preliminary data.</text>
</comment>
<name>X1TPA7_9ZZZZ</name>
<accession>X1TPA7</accession>
<feature type="non-terminal residue" evidence="1">
    <location>
        <position position="1"/>
    </location>
</feature>
<organism evidence="1">
    <name type="scientific">marine sediment metagenome</name>
    <dbReference type="NCBI Taxonomy" id="412755"/>
    <lineage>
        <taxon>unclassified sequences</taxon>
        <taxon>metagenomes</taxon>
        <taxon>ecological metagenomes</taxon>
    </lineage>
</organism>
<dbReference type="EMBL" id="BARW01029225">
    <property type="protein sequence ID" value="GAJ07158.1"/>
    <property type="molecule type" value="Genomic_DNA"/>
</dbReference>
<reference evidence="1" key="1">
    <citation type="journal article" date="2014" name="Front. Microbiol.">
        <title>High frequency of phylogenetically diverse reductive dehalogenase-homologous genes in deep subseafloor sedimentary metagenomes.</title>
        <authorList>
            <person name="Kawai M."/>
            <person name="Futagami T."/>
            <person name="Toyoda A."/>
            <person name="Takaki Y."/>
            <person name="Nishi S."/>
            <person name="Hori S."/>
            <person name="Arai W."/>
            <person name="Tsubouchi T."/>
            <person name="Morono Y."/>
            <person name="Uchiyama I."/>
            <person name="Ito T."/>
            <person name="Fujiyama A."/>
            <person name="Inagaki F."/>
            <person name="Takami H."/>
        </authorList>
    </citation>
    <scope>NUCLEOTIDE SEQUENCE</scope>
    <source>
        <strain evidence="1">Expedition CK06-06</strain>
    </source>
</reference>
<sequence>SPSNSHPDMTYQNIKWMIEATKKYGVYPLKL</sequence>